<feature type="region of interest" description="Disordered" evidence="1">
    <location>
        <begin position="198"/>
        <end position="289"/>
    </location>
</feature>
<dbReference type="AlphaFoldDB" id="A0A550CI72"/>
<feature type="compositionally biased region" description="Polar residues" evidence="1">
    <location>
        <begin position="212"/>
        <end position="225"/>
    </location>
</feature>
<keyword evidence="2" id="KW-1133">Transmembrane helix</keyword>
<comment type="caution">
    <text evidence="3">The sequence shown here is derived from an EMBL/GenBank/DDBJ whole genome shotgun (WGS) entry which is preliminary data.</text>
</comment>
<evidence type="ECO:0000313" key="4">
    <source>
        <dbReference type="Proteomes" id="UP000320762"/>
    </source>
</evidence>
<accession>A0A550CI72</accession>
<dbReference type="EMBL" id="VDMD01000007">
    <property type="protein sequence ID" value="TRM64495.1"/>
    <property type="molecule type" value="Genomic_DNA"/>
</dbReference>
<name>A0A550CI72_9AGAR</name>
<evidence type="ECO:0000256" key="1">
    <source>
        <dbReference type="SAM" id="MobiDB-lite"/>
    </source>
</evidence>
<feature type="compositionally biased region" description="Low complexity" evidence="1">
    <location>
        <begin position="261"/>
        <end position="277"/>
    </location>
</feature>
<feature type="transmembrane region" description="Helical" evidence="2">
    <location>
        <begin position="116"/>
        <end position="139"/>
    </location>
</feature>
<gene>
    <name evidence="3" type="ORF">BD626DRAFT_253558</name>
</gene>
<keyword evidence="2" id="KW-0812">Transmembrane</keyword>
<protein>
    <submittedName>
        <fullName evidence="3">Uncharacterized protein</fullName>
    </submittedName>
</protein>
<feature type="region of interest" description="Disordered" evidence="1">
    <location>
        <begin position="55"/>
        <end position="85"/>
    </location>
</feature>
<dbReference type="OrthoDB" id="10363593at2759"/>
<feature type="compositionally biased region" description="Basic and acidic residues" evidence="1">
    <location>
        <begin position="57"/>
        <end position="76"/>
    </location>
</feature>
<organism evidence="3 4">
    <name type="scientific">Schizophyllum amplum</name>
    <dbReference type="NCBI Taxonomy" id="97359"/>
    <lineage>
        <taxon>Eukaryota</taxon>
        <taxon>Fungi</taxon>
        <taxon>Dikarya</taxon>
        <taxon>Basidiomycota</taxon>
        <taxon>Agaricomycotina</taxon>
        <taxon>Agaricomycetes</taxon>
        <taxon>Agaricomycetidae</taxon>
        <taxon>Agaricales</taxon>
        <taxon>Schizophyllaceae</taxon>
        <taxon>Schizophyllum</taxon>
    </lineage>
</organism>
<evidence type="ECO:0000256" key="2">
    <source>
        <dbReference type="SAM" id="Phobius"/>
    </source>
</evidence>
<sequence>MERRTDTYGRDMVFADWLSDLCFVDADFVVLPRSALLAALAPSTGDAELAQAVTAGHTREPHGAKTARLEARTRRDDDDDDEKDYDDLKEELEELEDERDELAKELTEMKHARAGYIISIVGIGVFALVLAGCLIAQVLRVKRGKKKYRTLSQDFSKSQVALDEQTARDSPEQHLLVDQEAKGGSQDQRWSESALYGDAPHSLGMRKEGNASKPSVVTFNDTDTMVSADYKPKPGGGLGWGHSRYDSYGSARSSDDDSTRDGQSSRPASRAGRPPSRLGAASPSLGVQR</sequence>
<evidence type="ECO:0000313" key="3">
    <source>
        <dbReference type="EMBL" id="TRM64495.1"/>
    </source>
</evidence>
<keyword evidence="4" id="KW-1185">Reference proteome</keyword>
<proteinExistence type="predicted"/>
<dbReference type="Proteomes" id="UP000320762">
    <property type="component" value="Unassembled WGS sequence"/>
</dbReference>
<keyword evidence="2" id="KW-0472">Membrane</keyword>
<reference evidence="3 4" key="1">
    <citation type="journal article" date="2019" name="New Phytol.">
        <title>Comparative genomics reveals unique wood-decay strategies and fruiting body development in the Schizophyllaceae.</title>
        <authorList>
            <person name="Almasi E."/>
            <person name="Sahu N."/>
            <person name="Krizsan K."/>
            <person name="Balint B."/>
            <person name="Kovacs G.M."/>
            <person name="Kiss B."/>
            <person name="Cseklye J."/>
            <person name="Drula E."/>
            <person name="Henrissat B."/>
            <person name="Nagy I."/>
            <person name="Chovatia M."/>
            <person name="Adam C."/>
            <person name="LaButti K."/>
            <person name="Lipzen A."/>
            <person name="Riley R."/>
            <person name="Grigoriev I.V."/>
            <person name="Nagy L.G."/>
        </authorList>
    </citation>
    <scope>NUCLEOTIDE SEQUENCE [LARGE SCALE GENOMIC DNA]</scope>
    <source>
        <strain evidence="3 4">NL-1724</strain>
    </source>
</reference>